<proteinExistence type="predicted"/>
<gene>
    <name evidence="1" type="ORF">TSUD_101220</name>
</gene>
<sequence>MLFLDRVMIPPSLGGMVGCGGGDGDTVVGCGSGDGEECVDGEKTSWLGSG</sequence>
<dbReference type="Proteomes" id="UP000242715">
    <property type="component" value="Unassembled WGS sequence"/>
</dbReference>
<evidence type="ECO:0000313" key="1">
    <source>
        <dbReference type="EMBL" id="GAU47334.1"/>
    </source>
</evidence>
<accession>A0A2Z6NSY4</accession>
<dbReference type="AlphaFoldDB" id="A0A2Z6NSY4"/>
<organism evidence="1 2">
    <name type="scientific">Trifolium subterraneum</name>
    <name type="common">Subterranean clover</name>
    <dbReference type="NCBI Taxonomy" id="3900"/>
    <lineage>
        <taxon>Eukaryota</taxon>
        <taxon>Viridiplantae</taxon>
        <taxon>Streptophyta</taxon>
        <taxon>Embryophyta</taxon>
        <taxon>Tracheophyta</taxon>
        <taxon>Spermatophyta</taxon>
        <taxon>Magnoliopsida</taxon>
        <taxon>eudicotyledons</taxon>
        <taxon>Gunneridae</taxon>
        <taxon>Pentapetalae</taxon>
        <taxon>rosids</taxon>
        <taxon>fabids</taxon>
        <taxon>Fabales</taxon>
        <taxon>Fabaceae</taxon>
        <taxon>Papilionoideae</taxon>
        <taxon>50 kb inversion clade</taxon>
        <taxon>NPAAA clade</taxon>
        <taxon>Hologalegina</taxon>
        <taxon>IRL clade</taxon>
        <taxon>Trifolieae</taxon>
        <taxon>Trifolium</taxon>
    </lineage>
</organism>
<protein>
    <submittedName>
        <fullName evidence="1">Uncharacterized protein</fullName>
    </submittedName>
</protein>
<evidence type="ECO:0000313" key="2">
    <source>
        <dbReference type="Proteomes" id="UP000242715"/>
    </source>
</evidence>
<keyword evidence="2" id="KW-1185">Reference proteome</keyword>
<dbReference type="EMBL" id="DF974303">
    <property type="protein sequence ID" value="GAU47334.1"/>
    <property type="molecule type" value="Genomic_DNA"/>
</dbReference>
<dbReference type="PROSITE" id="PS51257">
    <property type="entry name" value="PROKAR_LIPOPROTEIN"/>
    <property type="match status" value="1"/>
</dbReference>
<name>A0A2Z6NSY4_TRISU</name>
<reference evidence="2" key="1">
    <citation type="journal article" date="2017" name="Front. Plant Sci.">
        <title>Climate Clever Clovers: New Paradigm to Reduce the Environmental Footprint of Ruminants by Breeding Low Methanogenic Forages Utilizing Haplotype Variation.</title>
        <authorList>
            <person name="Kaur P."/>
            <person name="Appels R."/>
            <person name="Bayer P.E."/>
            <person name="Keeble-Gagnere G."/>
            <person name="Wang J."/>
            <person name="Hirakawa H."/>
            <person name="Shirasawa K."/>
            <person name="Vercoe P."/>
            <person name="Stefanova K."/>
            <person name="Durmic Z."/>
            <person name="Nichols P."/>
            <person name="Revell C."/>
            <person name="Isobe S.N."/>
            <person name="Edwards D."/>
            <person name="Erskine W."/>
        </authorList>
    </citation>
    <scope>NUCLEOTIDE SEQUENCE [LARGE SCALE GENOMIC DNA]</scope>
    <source>
        <strain evidence="2">cv. Daliak</strain>
    </source>
</reference>